<name>A0AAX4J5S4_9CAUD</name>
<dbReference type="Proteomes" id="UP001432163">
    <property type="component" value="Segment"/>
</dbReference>
<evidence type="ECO:0000313" key="1">
    <source>
        <dbReference type="EMBL" id="WRQ13065.1"/>
    </source>
</evidence>
<reference evidence="1" key="1">
    <citation type="submission" date="2023-11" db="EMBL/GenBank/DDBJ databases">
        <title>Complete genome sequence of Vibrio virus vB_VpM-pA2SJ1.</title>
        <authorList>
            <person name="Lim S.J."/>
            <person name="Park S.Y."/>
            <person name="Kim J.H."/>
        </authorList>
    </citation>
    <scope>NUCLEOTIDE SEQUENCE</scope>
</reference>
<protein>
    <submittedName>
        <fullName evidence="1">Uncharacterized protein</fullName>
    </submittedName>
</protein>
<accession>A0AAX4J5S4</accession>
<dbReference type="EMBL" id="OR813779">
    <property type="protein sequence ID" value="WRQ13065.1"/>
    <property type="molecule type" value="Genomic_DNA"/>
</dbReference>
<organism evidence="1 2">
    <name type="scientific">Vibrio phage vB_VpM-pA2SJ1</name>
    <dbReference type="NCBI Taxonomy" id="3095964"/>
    <lineage>
        <taxon>Viruses</taxon>
        <taxon>Duplodnaviria</taxon>
        <taxon>Heunggongvirae</taxon>
        <taxon>Uroviricota</taxon>
        <taxon>Caudoviricetes</taxon>
    </lineage>
</organism>
<evidence type="ECO:0000313" key="2">
    <source>
        <dbReference type="Proteomes" id="UP001432163"/>
    </source>
</evidence>
<sequence>MGTNPCSHLHLITKGLYMKHLTIERKAELFDQLNQMIVDKKVFIYFGENESKVHRADGFICSESGYAGILINPVETIACAKDGEK</sequence>
<proteinExistence type="predicted"/>